<dbReference type="EMBL" id="QFGA01000001">
    <property type="protein sequence ID" value="TEB06865.1"/>
    <property type="molecule type" value="Genomic_DNA"/>
</dbReference>
<name>A0A4Y7RCW2_9FIRM</name>
<proteinExistence type="predicted"/>
<reference evidence="1 2" key="1">
    <citation type="journal article" date="2018" name="Environ. Microbiol.">
        <title>Novel energy conservation strategies and behaviour of Pelotomaculum schinkii driving syntrophic propionate catabolism.</title>
        <authorList>
            <person name="Hidalgo-Ahumada C.A.P."/>
            <person name="Nobu M.K."/>
            <person name="Narihiro T."/>
            <person name="Tamaki H."/>
            <person name="Liu W.T."/>
            <person name="Kamagata Y."/>
            <person name="Stams A.J.M."/>
            <person name="Imachi H."/>
            <person name="Sousa D.Z."/>
        </authorList>
    </citation>
    <scope>NUCLEOTIDE SEQUENCE [LARGE SCALE GENOMIC DNA]</scope>
    <source>
        <strain evidence="1 2">HH</strain>
    </source>
</reference>
<evidence type="ECO:0000313" key="2">
    <source>
        <dbReference type="Proteomes" id="UP000298324"/>
    </source>
</evidence>
<gene>
    <name evidence="1" type="ORF">Psch_00398</name>
</gene>
<organism evidence="1 2">
    <name type="scientific">Pelotomaculum schinkii</name>
    <dbReference type="NCBI Taxonomy" id="78350"/>
    <lineage>
        <taxon>Bacteria</taxon>
        <taxon>Bacillati</taxon>
        <taxon>Bacillota</taxon>
        <taxon>Clostridia</taxon>
        <taxon>Eubacteriales</taxon>
        <taxon>Desulfotomaculaceae</taxon>
        <taxon>Pelotomaculum</taxon>
    </lineage>
</organism>
<keyword evidence="2" id="KW-1185">Reference proteome</keyword>
<dbReference type="RefSeq" id="WP_134218285.1">
    <property type="nucleotide sequence ID" value="NZ_QFGA01000001.1"/>
</dbReference>
<evidence type="ECO:0000313" key="1">
    <source>
        <dbReference type="EMBL" id="TEB06865.1"/>
    </source>
</evidence>
<dbReference type="Proteomes" id="UP000298324">
    <property type="component" value="Unassembled WGS sequence"/>
</dbReference>
<sequence length="65" mass="7077">MSAATKTKAGIKPEVLAAITAAIALYGFSAQEGYQVRKVTKGMSPWRKAGITEIMLGRDLNRDYM</sequence>
<accession>A0A4Y7RCW2</accession>
<dbReference type="AlphaFoldDB" id="A0A4Y7RCW2"/>
<comment type="caution">
    <text evidence="1">The sequence shown here is derived from an EMBL/GenBank/DDBJ whole genome shotgun (WGS) entry which is preliminary data.</text>
</comment>
<protein>
    <submittedName>
        <fullName evidence="1">Uncharacterized protein</fullName>
    </submittedName>
</protein>